<dbReference type="Pfam" id="PF00534">
    <property type="entry name" value="Glycos_transf_1"/>
    <property type="match status" value="1"/>
</dbReference>
<dbReference type="Pfam" id="PF13439">
    <property type="entry name" value="Glyco_transf_4"/>
    <property type="match status" value="1"/>
</dbReference>
<dbReference type="CDD" id="cd03798">
    <property type="entry name" value="GT4_WlbH-like"/>
    <property type="match status" value="1"/>
</dbReference>
<name>A0A0F5VFR5_9GAMM</name>
<dbReference type="OrthoDB" id="9772485at2"/>
<dbReference type="GO" id="GO:0016757">
    <property type="term" value="F:glycosyltransferase activity"/>
    <property type="evidence" value="ECO:0007669"/>
    <property type="project" value="InterPro"/>
</dbReference>
<evidence type="ECO:0000313" key="4">
    <source>
        <dbReference type="Proteomes" id="UP000033633"/>
    </source>
</evidence>
<keyword evidence="4" id="KW-1185">Reference proteome</keyword>
<proteinExistence type="predicted"/>
<protein>
    <recommendedName>
        <fullName evidence="5">Glycosyl transferase family 1</fullName>
    </recommendedName>
</protein>
<gene>
    <name evidence="3" type="ORF">KY46_08750</name>
</gene>
<dbReference type="InterPro" id="IPR050194">
    <property type="entry name" value="Glycosyltransferase_grp1"/>
</dbReference>
<dbReference type="Proteomes" id="UP000033633">
    <property type="component" value="Unassembled WGS sequence"/>
</dbReference>
<dbReference type="AlphaFoldDB" id="A0A0F5VFR5"/>
<dbReference type="Gene3D" id="3.40.50.2000">
    <property type="entry name" value="Glycogen Phosphorylase B"/>
    <property type="match status" value="2"/>
</dbReference>
<reference evidence="3 4" key="1">
    <citation type="submission" date="2014-12" db="EMBL/GenBank/DDBJ databases">
        <title>Mercury Reductase activity and rhizosphere competence traits in the genome of root associated Photobacterium halotolerans MELD1.</title>
        <authorList>
            <person name="Mathew D.C."/>
            <person name="Huang C.-C."/>
        </authorList>
    </citation>
    <scope>NUCLEOTIDE SEQUENCE [LARGE SCALE GENOMIC DNA]</scope>
    <source>
        <strain evidence="3 4">MELD1</strain>
    </source>
</reference>
<dbReference type="SUPFAM" id="SSF53756">
    <property type="entry name" value="UDP-Glycosyltransferase/glycogen phosphorylase"/>
    <property type="match status" value="1"/>
</dbReference>
<feature type="domain" description="Glycosyltransferase subfamily 4-like N-terminal" evidence="2">
    <location>
        <begin position="22"/>
        <end position="201"/>
    </location>
</feature>
<sequence length="396" mass="44053">MKILTISTLYPNASNPRHGIFVETRLRQLKKHYPQTEITVIAPVPWFPFSHPVFGQYSEYASVPFTESRHGIRIYHPRYLVIPKLGMSLTPSTLAYSLRKQIEYLTRQGFEFDLIDGHYFYPDGVAIAAVASTVKKPFTMTARGTDINLIPAYPKARKRIQQVLSVSNHNLAVCEALRQSMIELGAAPDRVSTLRNGVDLELFSFSDESQQPALRQALNLPLNVPVILSVGLLVDRKGHHLVIEALRHIPDALLLIAGTGPKAKALAALAKQQGVEQRVRFLGKLSQEELSAYYGAADLLALASDREGWANVLLESMACGTPVVATNIWGTPEVVRKPQAGTLVERNVTAIADGIRQLLNKPFSRAETRHYAEQFDWSATSEGQYQLFNRLIKDAS</sequence>
<feature type="domain" description="Glycosyl transferase family 1" evidence="1">
    <location>
        <begin position="211"/>
        <end position="374"/>
    </location>
</feature>
<evidence type="ECO:0000313" key="3">
    <source>
        <dbReference type="EMBL" id="KKD00320.1"/>
    </source>
</evidence>
<dbReference type="PATRIC" id="fig|265726.11.peg.3886"/>
<dbReference type="PANTHER" id="PTHR45947:SF3">
    <property type="entry name" value="SULFOQUINOVOSYL TRANSFERASE SQD2"/>
    <property type="match status" value="1"/>
</dbReference>
<dbReference type="InterPro" id="IPR001296">
    <property type="entry name" value="Glyco_trans_1"/>
</dbReference>
<evidence type="ECO:0008006" key="5">
    <source>
        <dbReference type="Google" id="ProtNLM"/>
    </source>
</evidence>
<evidence type="ECO:0000259" key="1">
    <source>
        <dbReference type="Pfam" id="PF00534"/>
    </source>
</evidence>
<dbReference type="EMBL" id="JWYV01000005">
    <property type="protein sequence ID" value="KKD00320.1"/>
    <property type="molecule type" value="Genomic_DNA"/>
</dbReference>
<dbReference type="STRING" id="265726.KY46_08750"/>
<organism evidence="3 4">
    <name type="scientific">Photobacterium halotolerans</name>
    <dbReference type="NCBI Taxonomy" id="265726"/>
    <lineage>
        <taxon>Bacteria</taxon>
        <taxon>Pseudomonadati</taxon>
        <taxon>Pseudomonadota</taxon>
        <taxon>Gammaproteobacteria</taxon>
        <taxon>Vibrionales</taxon>
        <taxon>Vibrionaceae</taxon>
        <taxon>Photobacterium</taxon>
    </lineage>
</organism>
<evidence type="ECO:0000259" key="2">
    <source>
        <dbReference type="Pfam" id="PF13439"/>
    </source>
</evidence>
<dbReference type="PANTHER" id="PTHR45947">
    <property type="entry name" value="SULFOQUINOVOSYL TRANSFERASE SQD2"/>
    <property type="match status" value="1"/>
</dbReference>
<comment type="caution">
    <text evidence="3">The sequence shown here is derived from an EMBL/GenBank/DDBJ whole genome shotgun (WGS) entry which is preliminary data.</text>
</comment>
<dbReference type="InterPro" id="IPR028098">
    <property type="entry name" value="Glyco_trans_4-like_N"/>
</dbReference>
<dbReference type="RefSeq" id="WP_052729945.1">
    <property type="nucleotide sequence ID" value="NZ_JWYV01000005.1"/>
</dbReference>
<accession>A0A0F5VFR5</accession>